<comment type="caution">
    <text evidence="4">The sequence shown here is derived from an EMBL/GenBank/DDBJ whole genome shotgun (WGS) entry which is preliminary data.</text>
</comment>
<dbReference type="InterPro" id="IPR050090">
    <property type="entry name" value="Tyrosine_recombinase_XerCD"/>
</dbReference>
<evidence type="ECO:0000313" key="5">
    <source>
        <dbReference type="Proteomes" id="UP000051936"/>
    </source>
</evidence>
<accession>A0A0R3D871</accession>
<dbReference type="InterPro" id="IPR011010">
    <property type="entry name" value="DNA_brk_join_enz"/>
</dbReference>
<dbReference type="Proteomes" id="UP000051936">
    <property type="component" value="Unassembled WGS sequence"/>
</dbReference>
<organism evidence="4 5">
    <name type="scientific">Bradyrhizobium manausense</name>
    <dbReference type="NCBI Taxonomy" id="989370"/>
    <lineage>
        <taxon>Bacteria</taxon>
        <taxon>Pseudomonadati</taxon>
        <taxon>Pseudomonadota</taxon>
        <taxon>Alphaproteobacteria</taxon>
        <taxon>Hyphomicrobiales</taxon>
        <taxon>Nitrobacteraceae</taxon>
        <taxon>Bradyrhizobium</taxon>
    </lineage>
</organism>
<dbReference type="Pfam" id="PF00589">
    <property type="entry name" value="Phage_integrase"/>
    <property type="match status" value="1"/>
</dbReference>
<gene>
    <name evidence="4" type="ORF">AOQ71_32855</name>
</gene>
<dbReference type="PANTHER" id="PTHR30349">
    <property type="entry name" value="PHAGE INTEGRASE-RELATED"/>
    <property type="match status" value="1"/>
</dbReference>
<name>A0A0R3D871_9BRAD</name>
<dbReference type="OrthoDB" id="7615137at2"/>
<dbReference type="RefSeq" id="WP_057755983.1">
    <property type="nucleotide sequence ID" value="NZ_LJYG01000108.1"/>
</dbReference>
<dbReference type="InterPro" id="IPR002104">
    <property type="entry name" value="Integrase_catalytic"/>
</dbReference>
<feature type="domain" description="Tyr recombinase" evidence="3">
    <location>
        <begin position="180"/>
        <end position="360"/>
    </location>
</feature>
<evidence type="ECO:0000259" key="3">
    <source>
        <dbReference type="PROSITE" id="PS51898"/>
    </source>
</evidence>
<keyword evidence="2" id="KW-0233">DNA recombination</keyword>
<dbReference type="GO" id="GO:0015074">
    <property type="term" value="P:DNA integration"/>
    <property type="evidence" value="ECO:0007669"/>
    <property type="project" value="UniProtKB-KW"/>
</dbReference>
<evidence type="ECO:0000313" key="4">
    <source>
        <dbReference type="EMBL" id="KRQ03493.1"/>
    </source>
</evidence>
<dbReference type="InterPro" id="IPR013762">
    <property type="entry name" value="Integrase-like_cat_sf"/>
</dbReference>
<dbReference type="GO" id="GO:0003677">
    <property type="term" value="F:DNA binding"/>
    <property type="evidence" value="ECO:0007669"/>
    <property type="project" value="InterPro"/>
</dbReference>
<keyword evidence="1" id="KW-0229">DNA integration</keyword>
<protein>
    <submittedName>
        <fullName evidence="4">Integrase</fullName>
    </submittedName>
</protein>
<evidence type="ECO:0000256" key="2">
    <source>
        <dbReference type="ARBA" id="ARBA00023172"/>
    </source>
</evidence>
<keyword evidence="5" id="KW-1185">Reference proteome</keyword>
<dbReference type="AlphaFoldDB" id="A0A0R3D871"/>
<dbReference type="STRING" id="989370.AOQ71_32855"/>
<dbReference type="PROSITE" id="PS51898">
    <property type="entry name" value="TYR_RECOMBINASE"/>
    <property type="match status" value="1"/>
</dbReference>
<evidence type="ECO:0000256" key="1">
    <source>
        <dbReference type="ARBA" id="ARBA00022908"/>
    </source>
</evidence>
<dbReference type="EMBL" id="LJYG01000108">
    <property type="protein sequence ID" value="KRQ03493.1"/>
    <property type="molecule type" value="Genomic_DNA"/>
</dbReference>
<dbReference type="GO" id="GO:0006310">
    <property type="term" value="P:DNA recombination"/>
    <property type="evidence" value="ECO:0007669"/>
    <property type="project" value="UniProtKB-KW"/>
</dbReference>
<proteinExistence type="predicted"/>
<dbReference type="CDD" id="cd00796">
    <property type="entry name" value="INT_Rci_Hp1_C"/>
    <property type="match status" value="1"/>
</dbReference>
<dbReference type="SUPFAM" id="SSF56349">
    <property type="entry name" value="DNA breaking-rejoining enzymes"/>
    <property type="match status" value="1"/>
</dbReference>
<dbReference type="Gene3D" id="1.10.443.10">
    <property type="entry name" value="Intergrase catalytic core"/>
    <property type="match status" value="1"/>
</dbReference>
<reference evidence="4 5" key="1">
    <citation type="submission" date="2015-09" db="EMBL/GenBank/DDBJ databases">
        <title>Draft Genome Sequence of Bradyrhizobium manausense Strain BR 3351T, a Novel Symbiotic Nitrogen-Fixing Alphaproteobacterium Isolated from Brazilian Amazon Rain Forest.</title>
        <authorList>
            <person name="De Araujo J.L."/>
            <person name="Zilli J.E."/>
        </authorList>
    </citation>
    <scope>NUCLEOTIDE SEQUENCE [LARGE SCALE GENOMIC DNA]</scope>
    <source>
        <strain evidence="4 5">BR3351</strain>
    </source>
</reference>
<sequence>MSVYKDPRSPYYSFDFQHAGNRFHGSTKCTTRREAEKFEALEREKAKALVKATRRAKASLAIDDVADRLWTHSARYDSEPKATETNLARLVEYFGPSKQVTDIDHKAAKDLVAWRRGHRVSRRGKRTKEEERALPLVSNATVNRSATKVLQRLFTFAKAEGAVFENEPKWGELILPEPEERVRELKIEEADALDEAMRADYGPFFDFVRASGMRLKECVTLRWSEVDFGTRQIVRFGKGARRVVFPITPAVREILFPLQGQHPEFVFTYVAIYGNKRLGRVRGQRYPLTYTGAKTAWQRLRASSGLADFRFHDFRHDFGTKLLRDSGNLKLVQKALNHRDIKSTLRYAHVLDEDVAEAVERLAESRKKSRSKLREVG</sequence>
<dbReference type="PANTHER" id="PTHR30349:SF64">
    <property type="entry name" value="PROPHAGE INTEGRASE INTD-RELATED"/>
    <property type="match status" value="1"/>
</dbReference>